<dbReference type="Gene3D" id="3.40.50.1820">
    <property type="entry name" value="alpha/beta hydrolase"/>
    <property type="match status" value="1"/>
</dbReference>
<dbReference type="AlphaFoldDB" id="A0A2A6CU22"/>
<dbReference type="SUPFAM" id="SSF53474">
    <property type="entry name" value="alpha/beta-Hydrolases"/>
    <property type="match status" value="1"/>
</dbReference>
<protein>
    <submittedName>
        <fullName evidence="2">Lipase</fullName>
    </submittedName>
</protein>
<evidence type="ECO:0000313" key="3">
    <source>
        <dbReference type="Proteomes" id="UP000005239"/>
    </source>
</evidence>
<evidence type="ECO:0000259" key="1">
    <source>
        <dbReference type="Pfam" id="PF01764"/>
    </source>
</evidence>
<gene>
    <name evidence="2" type="primary">WBGene00095234</name>
</gene>
<name>A0A2A6CU22_PRIPA</name>
<accession>A0A2A6CU22</accession>
<reference evidence="3" key="1">
    <citation type="journal article" date="2008" name="Nat. Genet.">
        <title>The Pristionchus pacificus genome provides a unique perspective on nematode lifestyle and parasitism.</title>
        <authorList>
            <person name="Dieterich C."/>
            <person name="Clifton S.W."/>
            <person name="Schuster L.N."/>
            <person name="Chinwalla A."/>
            <person name="Delehaunty K."/>
            <person name="Dinkelacker I."/>
            <person name="Fulton L."/>
            <person name="Fulton R."/>
            <person name="Godfrey J."/>
            <person name="Minx P."/>
            <person name="Mitreva M."/>
            <person name="Roeseler W."/>
            <person name="Tian H."/>
            <person name="Witte H."/>
            <person name="Yang S.P."/>
            <person name="Wilson R.K."/>
            <person name="Sommer R.J."/>
        </authorList>
    </citation>
    <scope>NUCLEOTIDE SEQUENCE [LARGE SCALE GENOMIC DNA]</scope>
    <source>
        <strain evidence="3">PS312</strain>
    </source>
</reference>
<sequence length="302" mass="33544">MWLSRLTAWLLLVSFQHWVTAQDQNSFSDATSKQVWTLAYWTTSATPQTCVPKMNPGWYVLSVVQTTGAAIYGQALAVVSVSETQKMVHVHFRGPDAITTFIFSGYTYLLKSVYETVQIEGYDVVAEHGQTFTALWQAGLRKAMSDAWDEYCDFPILISGHSVGGCPAQMLALKMKRSGMWDYSKISLYSYSAPRCGYQAFAYAVNQAAQTRYQIRLPDYAIQLPAVTCTTDNPAAPQQCFWHAGYGIQYAKSFLWGTYSGPTRCATGEQAACLAGSILNIGNQNGFYSLTYGFAPPTCYQF</sequence>
<dbReference type="PANTHER" id="PTHR45908">
    <property type="entry name" value="PROTEIN CBG11750-RELATED"/>
    <property type="match status" value="1"/>
</dbReference>
<dbReference type="Proteomes" id="UP000005239">
    <property type="component" value="Unassembled WGS sequence"/>
</dbReference>
<dbReference type="InterPro" id="IPR029058">
    <property type="entry name" value="AB_hydrolase_fold"/>
</dbReference>
<proteinExistence type="predicted"/>
<dbReference type="Pfam" id="PF01764">
    <property type="entry name" value="Lipase_3"/>
    <property type="match status" value="1"/>
</dbReference>
<feature type="domain" description="Fungal lipase-type" evidence="1">
    <location>
        <begin position="122"/>
        <end position="214"/>
    </location>
</feature>
<evidence type="ECO:0000313" key="2">
    <source>
        <dbReference type="EnsemblMetazoa" id="PPA05680.1"/>
    </source>
</evidence>
<organism evidence="2 3">
    <name type="scientific">Pristionchus pacificus</name>
    <name type="common">Parasitic nematode worm</name>
    <dbReference type="NCBI Taxonomy" id="54126"/>
    <lineage>
        <taxon>Eukaryota</taxon>
        <taxon>Metazoa</taxon>
        <taxon>Ecdysozoa</taxon>
        <taxon>Nematoda</taxon>
        <taxon>Chromadorea</taxon>
        <taxon>Rhabditida</taxon>
        <taxon>Rhabditina</taxon>
        <taxon>Diplogasteromorpha</taxon>
        <taxon>Diplogasteroidea</taxon>
        <taxon>Neodiplogasteridae</taxon>
        <taxon>Pristionchus</taxon>
    </lineage>
</organism>
<dbReference type="GO" id="GO:0006629">
    <property type="term" value="P:lipid metabolic process"/>
    <property type="evidence" value="ECO:0007669"/>
    <property type="project" value="InterPro"/>
</dbReference>
<dbReference type="OrthoDB" id="426718at2759"/>
<reference evidence="2" key="2">
    <citation type="submission" date="2022-06" db="UniProtKB">
        <authorList>
            <consortium name="EnsemblMetazoa"/>
        </authorList>
    </citation>
    <scope>IDENTIFICATION</scope>
    <source>
        <strain evidence="2">PS312</strain>
    </source>
</reference>
<dbReference type="EnsemblMetazoa" id="PPA05680.1">
    <property type="protein sequence ID" value="PPA05680.1"/>
    <property type="gene ID" value="WBGene00095234"/>
</dbReference>
<accession>A0A8R1Y7S3</accession>
<dbReference type="PANTHER" id="PTHR45908:SF8">
    <property type="entry name" value="FUNGAL LIPASE-LIKE DOMAIN-CONTAINING PROTEIN"/>
    <property type="match status" value="1"/>
</dbReference>
<keyword evidence="3" id="KW-1185">Reference proteome</keyword>
<dbReference type="InterPro" id="IPR002921">
    <property type="entry name" value="Fungal_lipase-type"/>
</dbReference>